<evidence type="ECO:0000256" key="5">
    <source>
        <dbReference type="ARBA" id="ARBA00022968"/>
    </source>
</evidence>
<sequence>MSVTDRRIGPNQMAFDLGYDPAMAAEPRLVEAMLREVDQLFDLVMIMELMDESLVLLRRLMCWSTDDVVSLPKQERVHSRRTALSDEQRAALEEYLTLDVALYRHFRRRMADRVAAVPLETFLSQAETLVQRRRFWHQKCVLNTVNGFDLEGDQREFTDKVHGYQLRDANDWMCSRLGMAEVGYTDFLRGTQRQRLAVRDHVSELLRIADVTQTPANQR</sequence>
<organism evidence="10 11">
    <name type="scientific">Amphibalanus amphitrite</name>
    <name type="common">Striped barnacle</name>
    <name type="synonym">Balanus amphitrite</name>
    <dbReference type="NCBI Taxonomy" id="1232801"/>
    <lineage>
        <taxon>Eukaryota</taxon>
        <taxon>Metazoa</taxon>
        <taxon>Ecdysozoa</taxon>
        <taxon>Arthropoda</taxon>
        <taxon>Crustacea</taxon>
        <taxon>Multicrustacea</taxon>
        <taxon>Cirripedia</taxon>
        <taxon>Thoracica</taxon>
        <taxon>Thoracicalcarea</taxon>
        <taxon>Balanomorpha</taxon>
        <taxon>Balanoidea</taxon>
        <taxon>Balanidae</taxon>
        <taxon>Amphibalaninae</taxon>
        <taxon>Amphibalanus</taxon>
    </lineage>
</organism>
<keyword evidence="4" id="KW-0812">Transmembrane</keyword>
<evidence type="ECO:0000256" key="8">
    <source>
        <dbReference type="ARBA" id="ARBA00023136"/>
    </source>
</evidence>
<comment type="caution">
    <text evidence="10">The sequence shown here is derived from an EMBL/GenBank/DDBJ whole genome shotgun (WGS) entry which is preliminary data.</text>
</comment>
<keyword evidence="7" id="KW-0333">Golgi apparatus</keyword>
<dbReference type="Pfam" id="PF06990">
    <property type="entry name" value="Gal-3-0_sulfotr"/>
    <property type="match status" value="1"/>
</dbReference>
<dbReference type="InterPro" id="IPR027417">
    <property type="entry name" value="P-loop_NTPase"/>
</dbReference>
<dbReference type="PANTHER" id="PTHR14647:SF87">
    <property type="entry name" value="PUTATIVE-RELATED"/>
    <property type="match status" value="1"/>
</dbReference>
<evidence type="ECO:0000313" key="10">
    <source>
        <dbReference type="EMBL" id="KAF0307386.1"/>
    </source>
</evidence>
<dbReference type="AlphaFoldDB" id="A0A6A4WIY6"/>
<proteinExistence type="inferred from homology"/>
<dbReference type="Gene3D" id="3.40.50.300">
    <property type="entry name" value="P-loop containing nucleotide triphosphate hydrolases"/>
    <property type="match status" value="1"/>
</dbReference>
<dbReference type="GO" id="GO:0001733">
    <property type="term" value="F:galactosylceramide sulfotransferase activity"/>
    <property type="evidence" value="ECO:0007669"/>
    <property type="project" value="InterPro"/>
</dbReference>
<accession>A0A6A4WIY6</accession>
<dbReference type="InterPro" id="IPR009729">
    <property type="entry name" value="Gal-3-0_sulfotransfrase"/>
</dbReference>
<comment type="subcellular location">
    <subcellularLocation>
        <location evidence="1">Golgi apparatus membrane</location>
        <topology evidence="1">Single-pass type II membrane protein</topology>
    </subcellularLocation>
</comment>
<reference evidence="10 11" key="1">
    <citation type="submission" date="2019-07" db="EMBL/GenBank/DDBJ databases">
        <title>Draft genome assembly of a fouling barnacle, Amphibalanus amphitrite (Darwin, 1854): The first reference genome for Thecostraca.</title>
        <authorList>
            <person name="Kim W."/>
        </authorList>
    </citation>
    <scope>NUCLEOTIDE SEQUENCE [LARGE SCALE GENOMIC DNA]</scope>
    <source>
        <strain evidence="10">SNU_AA5</strain>
        <tissue evidence="10">Soma without cirri and trophi</tissue>
    </source>
</reference>
<evidence type="ECO:0000256" key="3">
    <source>
        <dbReference type="ARBA" id="ARBA00022679"/>
    </source>
</evidence>
<keyword evidence="8" id="KW-0472">Membrane</keyword>
<name>A0A6A4WIY6_AMPAM</name>
<dbReference type="GO" id="GO:0009247">
    <property type="term" value="P:glycolipid biosynthetic process"/>
    <property type="evidence" value="ECO:0007669"/>
    <property type="project" value="InterPro"/>
</dbReference>
<keyword evidence="6" id="KW-1133">Transmembrane helix</keyword>
<protein>
    <submittedName>
        <fullName evidence="10">Galactose-3-O-sulfotransferase 3</fullName>
    </submittedName>
</protein>
<evidence type="ECO:0000313" key="11">
    <source>
        <dbReference type="Proteomes" id="UP000440578"/>
    </source>
</evidence>
<dbReference type="EMBL" id="VIIS01000579">
    <property type="protein sequence ID" value="KAF0307386.1"/>
    <property type="molecule type" value="Genomic_DNA"/>
</dbReference>
<keyword evidence="9" id="KW-0325">Glycoprotein</keyword>
<dbReference type="GO" id="GO:0000139">
    <property type="term" value="C:Golgi membrane"/>
    <property type="evidence" value="ECO:0007669"/>
    <property type="project" value="UniProtKB-SubCell"/>
</dbReference>
<dbReference type="OrthoDB" id="514299at2759"/>
<evidence type="ECO:0000256" key="2">
    <source>
        <dbReference type="ARBA" id="ARBA00008124"/>
    </source>
</evidence>
<evidence type="ECO:0000256" key="7">
    <source>
        <dbReference type="ARBA" id="ARBA00023034"/>
    </source>
</evidence>
<keyword evidence="5" id="KW-0735">Signal-anchor</keyword>
<keyword evidence="11" id="KW-1185">Reference proteome</keyword>
<comment type="similarity">
    <text evidence="2">Belongs to the galactose-3-O-sulfotransferase family.</text>
</comment>
<evidence type="ECO:0000256" key="6">
    <source>
        <dbReference type="ARBA" id="ARBA00022989"/>
    </source>
</evidence>
<evidence type="ECO:0000256" key="9">
    <source>
        <dbReference type="ARBA" id="ARBA00023180"/>
    </source>
</evidence>
<dbReference type="Proteomes" id="UP000440578">
    <property type="component" value="Unassembled WGS sequence"/>
</dbReference>
<evidence type="ECO:0000256" key="1">
    <source>
        <dbReference type="ARBA" id="ARBA00004323"/>
    </source>
</evidence>
<keyword evidence="3 10" id="KW-0808">Transferase</keyword>
<evidence type="ECO:0000256" key="4">
    <source>
        <dbReference type="ARBA" id="ARBA00022692"/>
    </source>
</evidence>
<gene>
    <name evidence="10" type="primary">Gal3st3_1</name>
    <name evidence="10" type="ORF">FJT64_021274</name>
</gene>
<dbReference type="PANTHER" id="PTHR14647">
    <property type="entry name" value="GALACTOSE-3-O-SULFOTRANSFERASE"/>
    <property type="match status" value="1"/>
</dbReference>